<dbReference type="GO" id="GO:0009055">
    <property type="term" value="F:electron transfer activity"/>
    <property type="evidence" value="ECO:0007669"/>
    <property type="project" value="TreeGrafter"/>
</dbReference>
<sequence>MIKSNPILICIAKYEQHEANLINQYNQNTGVIILNMKEVVITFLCMAILLYFLLGGADFGAGIIELFTSTKNRSRTRKTMYHAIGPVWEANHMWLIIAIVILFVGFPFIYTTMSVYLHIPLAIMLIGIIARGTAFVFRHYDAVKDDMQWLYNRIFRYSSFITALFLGIIAGSLISGHIDAQATDFYTAYISGWLNWFSVAVGFFTVSLCGFLAAIYLIGETTETHDKRRFIKKAMFMNVAAVVFGAMVFVAAQRDKIPLIDWVFKSQVGLSAIILASLSLMLLWYLLIKGKTKVLRILAGFQVTMILLAISYAHFPNFIRLKSGDSISLLETAGPDKTIYSLGLALLLGSVLILPFLGYLFYKFQKKEE</sequence>
<comment type="similarity">
    <text evidence="2">Belongs to the cytochrome ubiquinol oxidase subunit 2 family.</text>
</comment>
<evidence type="ECO:0000313" key="8">
    <source>
        <dbReference type="EMBL" id="SFA59204.1"/>
    </source>
</evidence>
<dbReference type="PANTHER" id="PTHR43141">
    <property type="entry name" value="CYTOCHROME BD2 SUBUNIT II"/>
    <property type="match status" value="1"/>
</dbReference>
<feature type="transmembrane region" description="Helical" evidence="7">
    <location>
        <begin position="339"/>
        <end position="362"/>
    </location>
</feature>
<gene>
    <name evidence="8" type="ORF">SAMN04488511_12147</name>
</gene>
<dbReference type="PANTHER" id="PTHR43141:SF4">
    <property type="entry name" value="CYTOCHROME BD2 SUBUNIT II"/>
    <property type="match status" value="1"/>
</dbReference>
<dbReference type="GO" id="GO:0005886">
    <property type="term" value="C:plasma membrane"/>
    <property type="evidence" value="ECO:0007669"/>
    <property type="project" value="UniProtKB-SubCell"/>
</dbReference>
<dbReference type="STRING" id="332999.SAMN04488511_12147"/>
<feature type="transmembrane region" description="Helical" evidence="7">
    <location>
        <begin position="115"/>
        <end position="137"/>
    </location>
</feature>
<comment type="subcellular location">
    <subcellularLocation>
        <location evidence="1">Cell membrane</location>
        <topology evidence="1">Multi-pass membrane protein</topology>
    </subcellularLocation>
</comment>
<feature type="transmembrane region" description="Helical" evidence="7">
    <location>
        <begin position="264"/>
        <end position="287"/>
    </location>
</feature>
<feature type="transmembrane region" description="Helical" evidence="7">
    <location>
        <begin position="294"/>
        <end position="315"/>
    </location>
</feature>
<keyword evidence="3" id="KW-1003">Cell membrane</keyword>
<dbReference type="Pfam" id="PF02322">
    <property type="entry name" value="Cyt_bd_oxida_II"/>
    <property type="match status" value="1"/>
</dbReference>
<evidence type="ECO:0000256" key="4">
    <source>
        <dbReference type="ARBA" id="ARBA00022692"/>
    </source>
</evidence>
<feature type="transmembrane region" description="Helical" evidence="7">
    <location>
        <begin position="230"/>
        <end position="252"/>
    </location>
</feature>
<keyword evidence="9" id="KW-1185">Reference proteome</keyword>
<protein>
    <submittedName>
        <fullName evidence="8">Cytochrome bd-I ubiquinol oxidase subunit 2 apoprotein</fullName>
    </submittedName>
</protein>
<organism evidence="8 9">
    <name type="scientific">Pedobacter suwonensis</name>
    <dbReference type="NCBI Taxonomy" id="332999"/>
    <lineage>
        <taxon>Bacteria</taxon>
        <taxon>Pseudomonadati</taxon>
        <taxon>Bacteroidota</taxon>
        <taxon>Sphingobacteriia</taxon>
        <taxon>Sphingobacteriales</taxon>
        <taxon>Sphingobacteriaceae</taxon>
        <taxon>Pedobacter</taxon>
    </lineage>
</organism>
<keyword evidence="4 7" id="KW-0812">Transmembrane</keyword>
<keyword evidence="5 7" id="KW-1133">Transmembrane helix</keyword>
<feature type="transmembrane region" description="Helical" evidence="7">
    <location>
        <begin position="88"/>
        <end position="109"/>
    </location>
</feature>
<evidence type="ECO:0000256" key="7">
    <source>
        <dbReference type="SAM" id="Phobius"/>
    </source>
</evidence>
<dbReference type="Proteomes" id="UP000198836">
    <property type="component" value="Unassembled WGS sequence"/>
</dbReference>
<name>A0A1I0U5C6_9SPHI</name>
<evidence type="ECO:0000256" key="2">
    <source>
        <dbReference type="ARBA" id="ARBA00007543"/>
    </source>
</evidence>
<dbReference type="GO" id="GO:0070069">
    <property type="term" value="C:cytochrome complex"/>
    <property type="evidence" value="ECO:0007669"/>
    <property type="project" value="TreeGrafter"/>
</dbReference>
<feature type="transmembrane region" description="Helical" evidence="7">
    <location>
        <begin position="157"/>
        <end position="176"/>
    </location>
</feature>
<dbReference type="GO" id="GO:0019646">
    <property type="term" value="P:aerobic electron transport chain"/>
    <property type="evidence" value="ECO:0007669"/>
    <property type="project" value="TreeGrafter"/>
</dbReference>
<evidence type="ECO:0000256" key="3">
    <source>
        <dbReference type="ARBA" id="ARBA00022475"/>
    </source>
</evidence>
<dbReference type="InterPro" id="IPR003317">
    <property type="entry name" value="Cyt-d_oxidase_su2"/>
</dbReference>
<feature type="transmembrane region" description="Helical" evidence="7">
    <location>
        <begin position="39"/>
        <end position="67"/>
    </location>
</feature>
<reference evidence="9" key="1">
    <citation type="submission" date="2016-10" db="EMBL/GenBank/DDBJ databases">
        <authorList>
            <person name="Varghese N."/>
            <person name="Submissions S."/>
        </authorList>
    </citation>
    <scope>NUCLEOTIDE SEQUENCE [LARGE SCALE GENOMIC DNA]</scope>
    <source>
        <strain evidence="9">DSM 18130</strain>
    </source>
</reference>
<evidence type="ECO:0000256" key="5">
    <source>
        <dbReference type="ARBA" id="ARBA00022989"/>
    </source>
</evidence>
<evidence type="ECO:0000313" key="9">
    <source>
        <dbReference type="Proteomes" id="UP000198836"/>
    </source>
</evidence>
<keyword evidence="6 7" id="KW-0472">Membrane</keyword>
<dbReference type="EMBL" id="FOJM01000021">
    <property type="protein sequence ID" value="SFA59204.1"/>
    <property type="molecule type" value="Genomic_DNA"/>
</dbReference>
<feature type="transmembrane region" description="Helical" evidence="7">
    <location>
        <begin position="196"/>
        <end position="218"/>
    </location>
</feature>
<dbReference type="AlphaFoldDB" id="A0A1I0U5C6"/>
<evidence type="ECO:0000256" key="1">
    <source>
        <dbReference type="ARBA" id="ARBA00004651"/>
    </source>
</evidence>
<evidence type="ECO:0000256" key="6">
    <source>
        <dbReference type="ARBA" id="ARBA00023136"/>
    </source>
</evidence>
<accession>A0A1I0U5C6</accession>
<proteinExistence type="inferred from homology"/>
<dbReference type="GO" id="GO:0016682">
    <property type="term" value="F:oxidoreductase activity, acting on diphenols and related substances as donors, oxygen as acceptor"/>
    <property type="evidence" value="ECO:0007669"/>
    <property type="project" value="TreeGrafter"/>
</dbReference>